<dbReference type="PANTHER" id="PTHR10192:SF5">
    <property type="entry name" value="GEPHYRIN"/>
    <property type="match status" value="1"/>
</dbReference>
<evidence type="ECO:0000256" key="4">
    <source>
        <dbReference type="ARBA" id="ARBA00023150"/>
    </source>
</evidence>
<keyword evidence="4 6" id="KW-0501">Molybdenum cofactor biosynthesis</keyword>
<dbReference type="SMART" id="SM00852">
    <property type="entry name" value="MoCF_biosynth"/>
    <property type="match status" value="1"/>
</dbReference>
<comment type="cofactor">
    <cofactor evidence="6">
        <name>Mg(2+)</name>
        <dbReference type="ChEBI" id="CHEBI:18420"/>
    </cofactor>
</comment>
<comment type="function">
    <text evidence="1 6">Catalyzes the insertion of molybdate into adenylated molybdopterin with the concomitant release of AMP.</text>
</comment>
<dbReference type="Pfam" id="PF03454">
    <property type="entry name" value="MoeA_C"/>
    <property type="match status" value="1"/>
</dbReference>
<evidence type="ECO:0000313" key="8">
    <source>
        <dbReference type="EMBL" id="GJM62680.1"/>
    </source>
</evidence>
<protein>
    <recommendedName>
        <fullName evidence="6">Molybdopterin molybdenumtransferase</fullName>
        <ecNumber evidence="6">2.10.1.1</ecNumber>
    </recommendedName>
</protein>
<sequence>MLSVNEAEKLIFSHLLPQHVEEVPLKNAVGRYLAQDILADRPFPPFDRVAMDGIAIKGKESSVGELLQVSGIQAAGEPQKSLLADAIEVMTGAVLPLGVDTVIPYEHLEWEKDGAMVRIIKSFKQGQNVHHNGSDHQQGEVLLKKHAKITSAEVAVLATVGKAQVSVVALPKVAVISTGDELVPVSDLPEVHQIRRSNGPMLAARLEFWGIQADEYHLKDDREILEKALKGLVLNYQVLLFTGGVSMGKFDYLPGVFEACGITKQFHKVAQRPGKPFWFGTFPKGLVFALPGNPVSSFLCYIRYVHPWFAQYFGSELPVQYAVLDQDINFKPNLTRFCEVKLSFGQDGRLLASPTGGGGSGDLAKLCRADAFMELPSNLEIFKKGTIFRIFPYK</sequence>
<dbReference type="InterPro" id="IPR005110">
    <property type="entry name" value="MoeA_linker/N"/>
</dbReference>
<evidence type="ECO:0000259" key="7">
    <source>
        <dbReference type="SMART" id="SM00852"/>
    </source>
</evidence>
<dbReference type="Gene3D" id="3.90.105.10">
    <property type="entry name" value="Molybdopterin biosynthesis moea protein, domain 2"/>
    <property type="match status" value="1"/>
</dbReference>
<reference evidence="8 9" key="1">
    <citation type="submission" date="2021-12" db="EMBL/GenBank/DDBJ databases">
        <title>Genome sequencing of bacteria with rrn-lacking chromosome and rrn-plasmid.</title>
        <authorList>
            <person name="Anda M."/>
            <person name="Iwasaki W."/>
        </authorList>
    </citation>
    <scope>NUCLEOTIDE SEQUENCE [LARGE SCALE GENOMIC DNA]</scope>
    <source>
        <strain evidence="8 9">NBRC 15940</strain>
    </source>
</reference>
<comment type="similarity">
    <text evidence="3 6">Belongs to the MoeA family.</text>
</comment>
<name>A0AAN5AKB5_9BACT</name>
<dbReference type="InterPro" id="IPR036425">
    <property type="entry name" value="MoaB/Mog-like_dom_sf"/>
</dbReference>
<dbReference type="InterPro" id="IPR038987">
    <property type="entry name" value="MoeA-like"/>
</dbReference>
<dbReference type="Gene3D" id="2.170.190.11">
    <property type="entry name" value="Molybdopterin biosynthesis moea protein, domain 3"/>
    <property type="match status" value="1"/>
</dbReference>
<keyword evidence="9" id="KW-1185">Reference proteome</keyword>
<dbReference type="SUPFAM" id="SSF63882">
    <property type="entry name" value="MoeA N-terminal region -like"/>
    <property type="match status" value="1"/>
</dbReference>
<gene>
    <name evidence="8" type="primary">moeA</name>
    <name evidence="8" type="ORF">PEDI_32320</name>
</gene>
<dbReference type="GO" id="GO:0005829">
    <property type="term" value="C:cytosol"/>
    <property type="evidence" value="ECO:0007669"/>
    <property type="project" value="TreeGrafter"/>
</dbReference>
<dbReference type="PANTHER" id="PTHR10192">
    <property type="entry name" value="MOLYBDOPTERIN BIOSYNTHESIS PROTEIN"/>
    <property type="match status" value="1"/>
</dbReference>
<dbReference type="InterPro" id="IPR005111">
    <property type="entry name" value="MoeA_C_domain_IV"/>
</dbReference>
<organism evidence="8 9">
    <name type="scientific">Persicobacter diffluens</name>
    <dbReference type="NCBI Taxonomy" id="981"/>
    <lineage>
        <taxon>Bacteria</taxon>
        <taxon>Pseudomonadati</taxon>
        <taxon>Bacteroidota</taxon>
        <taxon>Cytophagia</taxon>
        <taxon>Cytophagales</taxon>
        <taxon>Persicobacteraceae</taxon>
        <taxon>Persicobacter</taxon>
    </lineage>
</organism>
<evidence type="ECO:0000256" key="1">
    <source>
        <dbReference type="ARBA" id="ARBA00002901"/>
    </source>
</evidence>
<accession>A0AAN5AKB5</accession>
<dbReference type="GO" id="GO:0046872">
    <property type="term" value="F:metal ion binding"/>
    <property type="evidence" value="ECO:0007669"/>
    <property type="project" value="UniProtKB-UniRule"/>
</dbReference>
<dbReference type="EMBL" id="BQKE01000002">
    <property type="protein sequence ID" value="GJM62680.1"/>
    <property type="molecule type" value="Genomic_DNA"/>
</dbReference>
<comment type="catalytic activity">
    <reaction evidence="5">
        <text>adenylyl-molybdopterin + molybdate = Mo-molybdopterin + AMP + H(+)</text>
        <dbReference type="Rhea" id="RHEA:35047"/>
        <dbReference type="ChEBI" id="CHEBI:15378"/>
        <dbReference type="ChEBI" id="CHEBI:36264"/>
        <dbReference type="ChEBI" id="CHEBI:62727"/>
        <dbReference type="ChEBI" id="CHEBI:71302"/>
        <dbReference type="ChEBI" id="CHEBI:456215"/>
        <dbReference type="EC" id="2.10.1.1"/>
    </reaction>
</comment>
<dbReference type="Gene3D" id="3.40.980.10">
    <property type="entry name" value="MoaB/Mog-like domain"/>
    <property type="match status" value="1"/>
</dbReference>
<evidence type="ECO:0000256" key="2">
    <source>
        <dbReference type="ARBA" id="ARBA00005046"/>
    </source>
</evidence>
<dbReference type="EC" id="2.10.1.1" evidence="6"/>
<keyword evidence="6" id="KW-0808">Transferase</keyword>
<evidence type="ECO:0000313" key="9">
    <source>
        <dbReference type="Proteomes" id="UP001310022"/>
    </source>
</evidence>
<comment type="caution">
    <text evidence="8">The sequence shown here is derived from an EMBL/GenBank/DDBJ whole genome shotgun (WGS) entry which is preliminary data.</text>
</comment>
<dbReference type="InterPro" id="IPR036135">
    <property type="entry name" value="MoeA_linker/N_sf"/>
</dbReference>
<dbReference type="SUPFAM" id="SSF53218">
    <property type="entry name" value="Molybdenum cofactor biosynthesis proteins"/>
    <property type="match status" value="1"/>
</dbReference>
<keyword evidence="6" id="KW-0479">Metal-binding</keyword>
<dbReference type="Proteomes" id="UP001310022">
    <property type="component" value="Unassembled WGS sequence"/>
</dbReference>
<feature type="domain" description="MoaB/Mog" evidence="7">
    <location>
        <begin position="174"/>
        <end position="312"/>
    </location>
</feature>
<dbReference type="Gene3D" id="2.40.340.10">
    <property type="entry name" value="MoeA, C-terminal, domain IV"/>
    <property type="match status" value="1"/>
</dbReference>
<dbReference type="GO" id="GO:0006777">
    <property type="term" value="P:Mo-molybdopterin cofactor biosynthetic process"/>
    <property type="evidence" value="ECO:0007669"/>
    <property type="project" value="UniProtKB-UniRule"/>
</dbReference>
<evidence type="ECO:0000256" key="5">
    <source>
        <dbReference type="ARBA" id="ARBA00047317"/>
    </source>
</evidence>
<keyword evidence="6" id="KW-0500">Molybdenum</keyword>
<dbReference type="InterPro" id="IPR001453">
    <property type="entry name" value="MoaB/Mog_dom"/>
</dbReference>
<dbReference type="RefSeq" id="WP_338237926.1">
    <property type="nucleotide sequence ID" value="NZ_BQKE01000002.1"/>
</dbReference>
<dbReference type="NCBIfam" id="TIGR00177">
    <property type="entry name" value="molyb_syn"/>
    <property type="match status" value="1"/>
</dbReference>
<dbReference type="Pfam" id="PF03453">
    <property type="entry name" value="MoeA_N"/>
    <property type="match status" value="1"/>
</dbReference>
<keyword evidence="6" id="KW-0460">Magnesium</keyword>
<dbReference type="InterPro" id="IPR036688">
    <property type="entry name" value="MoeA_C_domain_IV_sf"/>
</dbReference>
<dbReference type="SUPFAM" id="SSF63867">
    <property type="entry name" value="MoeA C-terminal domain-like"/>
    <property type="match status" value="1"/>
</dbReference>
<evidence type="ECO:0000256" key="6">
    <source>
        <dbReference type="RuleBase" id="RU365090"/>
    </source>
</evidence>
<dbReference type="CDD" id="cd00887">
    <property type="entry name" value="MoeA"/>
    <property type="match status" value="1"/>
</dbReference>
<dbReference type="AlphaFoldDB" id="A0AAN5AKB5"/>
<evidence type="ECO:0000256" key="3">
    <source>
        <dbReference type="ARBA" id="ARBA00010763"/>
    </source>
</evidence>
<dbReference type="Pfam" id="PF00994">
    <property type="entry name" value="MoCF_biosynth"/>
    <property type="match status" value="1"/>
</dbReference>
<comment type="pathway">
    <text evidence="2 6">Cofactor biosynthesis; molybdopterin biosynthesis.</text>
</comment>
<dbReference type="GO" id="GO:0061599">
    <property type="term" value="F:molybdopterin molybdotransferase activity"/>
    <property type="evidence" value="ECO:0007669"/>
    <property type="project" value="UniProtKB-UniRule"/>
</dbReference>
<proteinExistence type="inferred from homology"/>